<dbReference type="EMBL" id="JAMZMK010004440">
    <property type="protein sequence ID" value="KAI7754139.1"/>
    <property type="molecule type" value="Genomic_DNA"/>
</dbReference>
<accession>A0AAD5D658</accession>
<keyword evidence="2" id="KW-1185">Reference proteome</keyword>
<dbReference type="AlphaFoldDB" id="A0AAD5D658"/>
<name>A0AAD5D658_AMBAR</name>
<protein>
    <submittedName>
        <fullName evidence="1">Uncharacterized protein</fullName>
    </submittedName>
</protein>
<organism evidence="1 2">
    <name type="scientific">Ambrosia artemisiifolia</name>
    <name type="common">Common ragweed</name>
    <dbReference type="NCBI Taxonomy" id="4212"/>
    <lineage>
        <taxon>Eukaryota</taxon>
        <taxon>Viridiplantae</taxon>
        <taxon>Streptophyta</taxon>
        <taxon>Embryophyta</taxon>
        <taxon>Tracheophyta</taxon>
        <taxon>Spermatophyta</taxon>
        <taxon>Magnoliopsida</taxon>
        <taxon>eudicotyledons</taxon>
        <taxon>Gunneridae</taxon>
        <taxon>Pentapetalae</taxon>
        <taxon>asterids</taxon>
        <taxon>campanulids</taxon>
        <taxon>Asterales</taxon>
        <taxon>Asteraceae</taxon>
        <taxon>Asteroideae</taxon>
        <taxon>Heliantheae alliance</taxon>
        <taxon>Heliantheae</taxon>
        <taxon>Ambrosia</taxon>
    </lineage>
</organism>
<evidence type="ECO:0000313" key="1">
    <source>
        <dbReference type="EMBL" id="KAI7754139.1"/>
    </source>
</evidence>
<comment type="caution">
    <text evidence="1">The sequence shown here is derived from an EMBL/GenBank/DDBJ whole genome shotgun (WGS) entry which is preliminary data.</text>
</comment>
<proteinExistence type="predicted"/>
<dbReference type="Proteomes" id="UP001206925">
    <property type="component" value="Unassembled WGS sequence"/>
</dbReference>
<evidence type="ECO:0000313" key="2">
    <source>
        <dbReference type="Proteomes" id="UP001206925"/>
    </source>
</evidence>
<reference evidence="1" key="1">
    <citation type="submission" date="2022-06" db="EMBL/GenBank/DDBJ databases">
        <title>Uncovering the hologenomic basis of an extraordinary plant invasion.</title>
        <authorList>
            <person name="Bieker V.C."/>
            <person name="Martin M.D."/>
            <person name="Gilbert T."/>
            <person name="Hodgins K."/>
            <person name="Battlay P."/>
            <person name="Petersen B."/>
            <person name="Wilson J."/>
        </authorList>
    </citation>
    <scope>NUCLEOTIDE SEQUENCE</scope>
    <source>
        <strain evidence="1">AA19_3_7</strain>
        <tissue evidence="1">Leaf</tissue>
    </source>
</reference>
<sequence>MMPIGTPRVPYRVPGEGTWQWVDLWNALVYKDLSRTKRFNAQEALDYGLLTE</sequence>
<gene>
    <name evidence="1" type="ORF">M8C21_014883</name>
</gene>